<organism evidence="1">
    <name type="scientific">marine sediment metagenome</name>
    <dbReference type="NCBI Taxonomy" id="412755"/>
    <lineage>
        <taxon>unclassified sequences</taxon>
        <taxon>metagenomes</taxon>
        <taxon>ecological metagenomes</taxon>
    </lineage>
</organism>
<dbReference type="EMBL" id="LAZR01000493">
    <property type="protein sequence ID" value="KKN66687.1"/>
    <property type="molecule type" value="Genomic_DNA"/>
</dbReference>
<name>A0A0F9SVM5_9ZZZZ</name>
<sequence>MNPHALNRLLQTWPHGGAGSRAETQQLGRAAAALGIRVDPRISRDQLRRSVCNCQHRSAAHKTVAQQAGSVPWKYQQYLKPNQNLRQQAIKLQPGVTVPVSFNGMETVMYVDTARRLTFRGKPWFIELKVKLSTEHIPIILTRESKCECLYCGARPVGSEDSCRKCGAPLSDCK</sequence>
<gene>
    <name evidence="1" type="ORF">LCGC14_0468730</name>
</gene>
<accession>A0A0F9SVM5</accession>
<evidence type="ECO:0000313" key="1">
    <source>
        <dbReference type="EMBL" id="KKN66687.1"/>
    </source>
</evidence>
<proteinExistence type="predicted"/>
<protein>
    <submittedName>
        <fullName evidence="1">Uncharacterized protein</fullName>
    </submittedName>
</protein>
<dbReference type="AlphaFoldDB" id="A0A0F9SVM5"/>
<reference evidence="1" key="1">
    <citation type="journal article" date="2015" name="Nature">
        <title>Complex archaea that bridge the gap between prokaryotes and eukaryotes.</title>
        <authorList>
            <person name="Spang A."/>
            <person name="Saw J.H."/>
            <person name="Jorgensen S.L."/>
            <person name="Zaremba-Niedzwiedzka K."/>
            <person name="Martijn J."/>
            <person name="Lind A.E."/>
            <person name="van Eijk R."/>
            <person name="Schleper C."/>
            <person name="Guy L."/>
            <person name="Ettema T.J."/>
        </authorList>
    </citation>
    <scope>NUCLEOTIDE SEQUENCE</scope>
</reference>
<comment type="caution">
    <text evidence="1">The sequence shown here is derived from an EMBL/GenBank/DDBJ whole genome shotgun (WGS) entry which is preliminary data.</text>
</comment>